<proteinExistence type="predicted"/>
<dbReference type="EMBL" id="CP012502">
    <property type="protein sequence ID" value="AOM82820.1"/>
    <property type="molecule type" value="Genomic_DNA"/>
</dbReference>
<accession>A0A1D7QUX7</accession>
<gene>
    <name evidence="1" type="ORF">BBEV_1457</name>
</gene>
<dbReference type="STRING" id="632773.BBEV_1457"/>
<dbReference type="KEGG" id="bbev:BBEV_1457"/>
<protein>
    <recommendedName>
        <fullName evidence="3">DUF2487 family protein</fullName>
    </recommendedName>
</protein>
<reference evidence="1 2" key="1">
    <citation type="submission" date="2015-08" db="EMBL/GenBank/DDBJ databases">
        <title>The complete genome sequence of Bacillus beveridgei MLTeJB.</title>
        <authorList>
            <person name="Hanson T.E."/>
            <person name="Mesa C."/>
            <person name="Basesman S.M."/>
            <person name="Oremland R.S."/>
        </authorList>
    </citation>
    <scope>NUCLEOTIDE SEQUENCE [LARGE SCALE GENOMIC DNA]</scope>
    <source>
        <strain evidence="1 2">MLTeJB</strain>
    </source>
</reference>
<evidence type="ECO:0000313" key="2">
    <source>
        <dbReference type="Proteomes" id="UP000094463"/>
    </source>
</evidence>
<sequence>MKWNSQSIETFVSAKEFVDTALIPLIPLDLQLDPSKAALQGEYIAILADEVEKQLTGRVMLVPPYPYKQNKGKSDTLIHELNEWNSYYYNAGMVNTICLTCDEELVELNALSKARVIWMPMIPLDHLEARQAKEMVREQASQVLPKIMKIWQGKGTE</sequence>
<evidence type="ECO:0008006" key="3">
    <source>
        <dbReference type="Google" id="ProtNLM"/>
    </source>
</evidence>
<dbReference type="Proteomes" id="UP000094463">
    <property type="component" value="Chromosome"/>
</dbReference>
<dbReference type="InterPro" id="IPR019615">
    <property type="entry name" value="DUF2487"/>
</dbReference>
<dbReference type="RefSeq" id="WP_069364861.1">
    <property type="nucleotide sequence ID" value="NZ_CP012502.1"/>
</dbReference>
<keyword evidence="2" id="KW-1185">Reference proteome</keyword>
<organism evidence="1 2">
    <name type="scientific">Salisediminibacterium beveridgei</name>
    <dbReference type="NCBI Taxonomy" id="632773"/>
    <lineage>
        <taxon>Bacteria</taxon>
        <taxon>Bacillati</taxon>
        <taxon>Bacillota</taxon>
        <taxon>Bacilli</taxon>
        <taxon>Bacillales</taxon>
        <taxon>Bacillaceae</taxon>
        <taxon>Salisediminibacterium</taxon>
    </lineage>
</organism>
<dbReference type="Pfam" id="PF10673">
    <property type="entry name" value="DUF2487"/>
    <property type="match status" value="1"/>
</dbReference>
<evidence type="ECO:0000313" key="1">
    <source>
        <dbReference type="EMBL" id="AOM82820.1"/>
    </source>
</evidence>
<name>A0A1D7QUX7_9BACI</name>
<dbReference type="AlphaFoldDB" id="A0A1D7QUX7"/>